<dbReference type="PANTHER" id="PTHR39084">
    <property type="entry name" value="MEMBRANE PROTEIN-RELATED"/>
    <property type="match status" value="1"/>
</dbReference>
<feature type="transmembrane region" description="Helical" evidence="1">
    <location>
        <begin position="286"/>
        <end position="308"/>
    </location>
</feature>
<feature type="transmembrane region" description="Helical" evidence="1">
    <location>
        <begin position="370"/>
        <end position="391"/>
    </location>
</feature>
<feature type="transmembrane region" description="Helical" evidence="1">
    <location>
        <begin position="314"/>
        <end position="334"/>
    </location>
</feature>
<feature type="domain" description="MgtC/SapB/SrpB/YhiD N-terminal" evidence="2">
    <location>
        <begin position="11"/>
        <end position="160"/>
    </location>
</feature>
<gene>
    <name evidence="4" type="ORF">KC622_01505</name>
</gene>
<feature type="transmembrane region" description="Helical" evidence="1">
    <location>
        <begin position="248"/>
        <end position="266"/>
    </location>
</feature>
<proteinExistence type="predicted"/>
<organism evidence="4 5">
    <name type="scientific">Candidatus Dojkabacteria bacterium</name>
    <dbReference type="NCBI Taxonomy" id="2099670"/>
    <lineage>
        <taxon>Bacteria</taxon>
        <taxon>Candidatus Dojkabacteria</taxon>
    </lineage>
</organism>
<accession>A0A955KUU6</accession>
<dbReference type="Pfam" id="PF02308">
    <property type="entry name" value="MgtC"/>
    <property type="match status" value="1"/>
</dbReference>
<dbReference type="PANTHER" id="PTHR39084:SF1">
    <property type="entry name" value="DUF4010 DOMAIN-CONTAINING PROTEIN"/>
    <property type="match status" value="1"/>
</dbReference>
<sequence>MNIDPIYIRFLLAVSLGALVGFERDENRKNIPKEKELAASADIAARKFTFIKEGHPANGLGGFRTYTLISILGALAGVASTLGAGAIAWVVAAGIIIFIQIAFLLNYFDKNSLGLTTEVSIILVFVLSFLLLGTDISVNFIVMAAVVSAFVLSMRNQLHAFSGLFSHEEVIDTIKFLLFTAVIIPLLPNKAFGLADIPKVGHLFMTYWGTGFVSATEAFNPQRIWTVVVMVLSVNFVGYFIAKLFGKGKGVSVIGLLGGLVSSTAVTENMSSLSKEEKDTRAKEPYVLATILSNASSLMRILVVVLILNFHLAIRVAVPVLVMFLTSILAYAVLKSKYDGKKTSKNVTISKVKTNIQNKAMQTPFSLKPALVLAGIFFAVTLFTQLALYFLGDSGFVLASMASALSGLDAVAANTSLFAGSVIPLDFAAVVLFVAICMNMIARLVISIFSADEYFYKKILRTFSFNILFGIIALIVVIYL</sequence>
<dbReference type="Pfam" id="PF13194">
    <property type="entry name" value="DUF4010"/>
    <property type="match status" value="1"/>
</dbReference>
<evidence type="ECO:0000256" key="1">
    <source>
        <dbReference type="SAM" id="Phobius"/>
    </source>
</evidence>
<dbReference type="Proteomes" id="UP000748332">
    <property type="component" value="Unassembled WGS sequence"/>
</dbReference>
<feature type="transmembrane region" description="Helical" evidence="1">
    <location>
        <begin position="170"/>
        <end position="188"/>
    </location>
</feature>
<feature type="domain" description="DUF4010" evidence="3">
    <location>
        <begin position="229"/>
        <end position="449"/>
    </location>
</feature>
<keyword evidence="1" id="KW-0472">Membrane</keyword>
<feature type="transmembrane region" description="Helical" evidence="1">
    <location>
        <begin position="61"/>
        <end position="80"/>
    </location>
</feature>
<evidence type="ECO:0000313" key="4">
    <source>
        <dbReference type="EMBL" id="MCA9374987.1"/>
    </source>
</evidence>
<dbReference type="InterPro" id="IPR049177">
    <property type="entry name" value="MgtC_SapB_SrpB_YhiD_N"/>
</dbReference>
<feature type="transmembrane region" description="Helical" evidence="1">
    <location>
        <begin position="463"/>
        <end position="479"/>
    </location>
</feature>
<dbReference type="AlphaFoldDB" id="A0A955KUU6"/>
<evidence type="ECO:0000259" key="3">
    <source>
        <dbReference type="Pfam" id="PF13194"/>
    </source>
</evidence>
<feature type="transmembrane region" description="Helical" evidence="1">
    <location>
        <begin position="86"/>
        <end position="108"/>
    </location>
</feature>
<protein>
    <submittedName>
        <fullName evidence="4">MgtC/SapB family protein</fullName>
    </submittedName>
</protein>
<dbReference type="EMBL" id="JAGQLM010000058">
    <property type="protein sequence ID" value="MCA9374987.1"/>
    <property type="molecule type" value="Genomic_DNA"/>
</dbReference>
<evidence type="ECO:0000313" key="5">
    <source>
        <dbReference type="Proteomes" id="UP000748332"/>
    </source>
</evidence>
<feature type="transmembrane region" description="Helical" evidence="1">
    <location>
        <begin position="427"/>
        <end position="451"/>
    </location>
</feature>
<keyword evidence="1" id="KW-0812">Transmembrane</keyword>
<comment type="caution">
    <text evidence="4">The sequence shown here is derived from an EMBL/GenBank/DDBJ whole genome shotgun (WGS) entry which is preliminary data.</text>
</comment>
<keyword evidence="1" id="KW-1133">Transmembrane helix</keyword>
<feature type="transmembrane region" description="Helical" evidence="1">
    <location>
        <begin position="224"/>
        <end position="242"/>
    </location>
</feature>
<name>A0A955KUU6_9BACT</name>
<evidence type="ECO:0000259" key="2">
    <source>
        <dbReference type="Pfam" id="PF02308"/>
    </source>
</evidence>
<feature type="transmembrane region" description="Helical" evidence="1">
    <location>
        <begin position="6"/>
        <end position="22"/>
    </location>
</feature>
<reference evidence="4" key="2">
    <citation type="journal article" date="2021" name="Microbiome">
        <title>Successional dynamics and alternative stable states in a saline activated sludge microbial community over 9 years.</title>
        <authorList>
            <person name="Wang Y."/>
            <person name="Ye J."/>
            <person name="Ju F."/>
            <person name="Liu L."/>
            <person name="Boyd J.A."/>
            <person name="Deng Y."/>
            <person name="Parks D.H."/>
            <person name="Jiang X."/>
            <person name="Yin X."/>
            <person name="Woodcroft B.J."/>
            <person name="Tyson G.W."/>
            <person name="Hugenholtz P."/>
            <person name="Polz M.F."/>
            <person name="Zhang T."/>
        </authorList>
    </citation>
    <scope>NUCLEOTIDE SEQUENCE</scope>
    <source>
        <strain evidence="4">HKST-UBA16</strain>
    </source>
</reference>
<dbReference type="InterPro" id="IPR025105">
    <property type="entry name" value="DUF4010"/>
</dbReference>
<reference evidence="4" key="1">
    <citation type="submission" date="2020-04" db="EMBL/GenBank/DDBJ databases">
        <authorList>
            <person name="Zhang T."/>
        </authorList>
    </citation>
    <scope>NUCLEOTIDE SEQUENCE</scope>
    <source>
        <strain evidence="4">HKST-UBA16</strain>
    </source>
</reference>
<feature type="transmembrane region" description="Helical" evidence="1">
    <location>
        <begin position="138"/>
        <end position="158"/>
    </location>
</feature>